<sequence>MFLLEAPAERLRWSHVSLPFRAALRSAHQMIGLQTLCWQLMRRRCQEGYIDPSENARAAMDLYRSHAQQWEGAVSSGNWPSCLPPSTFSRCYS</sequence>
<evidence type="ECO:0000313" key="1">
    <source>
        <dbReference type="EMBL" id="CAK5280192.1"/>
    </source>
</evidence>
<dbReference type="InterPro" id="IPR036397">
    <property type="entry name" value="RNaseH_sf"/>
</dbReference>
<dbReference type="Gene3D" id="3.30.420.10">
    <property type="entry name" value="Ribonuclease H-like superfamily/Ribonuclease H"/>
    <property type="match status" value="1"/>
</dbReference>
<dbReference type="Proteomes" id="UP001295794">
    <property type="component" value="Unassembled WGS sequence"/>
</dbReference>
<dbReference type="AlphaFoldDB" id="A0AAD2HQL1"/>
<dbReference type="EMBL" id="CAVNYO010000440">
    <property type="protein sequence ID" value="CAK5280192.1"/>
    <property type="molecule type" value="Genomic_DNA"/>
</dbReference>
<keyword evidence="2" id="KW-1185">Reference proteome</keyword>
<organism evidence="1 2">
    <name type="scientific">Mycena citricolor</name>
    <dbReference type="NCBI Taxonomy" id="2018698"/>
    <lineage>
        <taxon>Eukaryota</taxon>
        <taxon>Fungi</taxon>
        <taxon>Dikarya</taxon>
        <taxon>Basidiomycota</taxon>
        <taxon>Agaricomycotina</taxon>
        <taxon>Agaricomycetes</taxon>
        <taxon>Agaricomycetidae</taxon>
        <taxon>Agaricales</taxon>
        <taxon>Marasmiineae</taxon>
        <taxon>Mycenaceae</taxon>
        <taxon>Mycena</taxon>
    </lineage>
</organism>
<comment type="caution">
    <text evidence="1">The sequence shown here is derived from an EMBL/GenBank/DDBJ whole genome shotgun (WGS) entry which is preliminary data.</text>
</comment>
<proteinExistence type="predicted"/>
<dbReference type="GO" id="GO:0003676">
    <property type="term" value="F:nucleic acid binding"/>
    <property type="evidence" value="ECO:0007669"/>
    <property type="project" value="InterPro"/>
</dbReference>
<accession>A0AAD2HQL1</accession>
<protein>
    <submittedName>
        <fullName evidence="1">Uncharacterized protein</fullName>
    </submittedName>
</protein>
<evidence type="ECO:0000313" key="2">
    <source>
        <dbReference type="Proteomes" id="UP001295794"/>
    </source>
</evidence>
<name>A0AAD2HQL1_9AGAR</name>
<gene>
    <name evidence="1" type="ORF">MYCIT1_LOCUS30680</name>
</gene>
<reference evidence="1" key="1">
    <citation type="submission" date="2023-11" db="EMBL/GenBank/DDBJ databases">
        <authorList>
            <person name="De Vega J J."/>
            <person name="De Vega J J."/>
        </authorList>
    </citation>
    <scope>NUCLEOTIDE SEQUENCE</scope>
</reference>